<dbReference type="Proteomes" id="UP000887540">
    <property type="component" value="Unplaced"/>
</dbReference>
<keyword evidence="1" id="KW-0863">Zinc-finger</keyword>
<dbReference type="PROSITE" id="PS50157">
    <property type="entry name" value="ZINC_FINGER_C2H2_2"/>
    <property type="match status" value="1"/>
</dbReference>
<keyword evidence="3" id="KW-1185">Reference proteome</keyword>
<feature type="domain" description="C2H2-type" evidence="2">
    <location>
        <begin position="54"/>
        <end position="82"/>
    </location>
</feature>
<evidence type="ECO:0000259" key="2">
    <source>
        <dbReference type="PROSITE" id="PS50157"/>
    </source>
</evidence>
<sequence length="175" mass="20535">MDSKCMKDGVPDILTSWTDKIDFRLYDSLSLDEQNCSKLQSQHVDKPLTKDLMNECSNCYRTFSTSDEMALHYEKIHSESRRVSYYYCFACPRVFLNRNVRDQHIITHFSALMNTVMYNIDNSQLNVQANLSSNQCPICLYVVSTRKSFRQHLLFQHVLKDIKALKMVFCTQLHV</sequence>
<evidence type="ECO:0000313" key="4">
    <source>
        <dbReference type="WBParaSite" id="ACRNAN_scaffold5927.g25701.t1"/>
    </source>
</evidence>
<dbReference type="Gene3D" id="3.30.160.60">
    <property type="entry name" value="Classic Zinc Finger"/>
    <property type="match status" value="1"/>
</dbReference>
<evidence type="ECO:0000256" key="1">
    <source>
        <dbReference type="PROSITE-ProRule" id="PRU00042"/>
    </source>
</evidence>
<organism evidence="3 4">
    <name type="scientific">Acrobeloides nanus</name>
    <dbReference type="NCBI Taxonomy" id="290746"/>
    <lineage>
        <taxon>Eukaryota</taxon>
        <taxon>Metazoa</taxon>
        <taxon>Ecdysozoa</taxon>
        <taxon>Nematoda</taxon>
        <taxon>Chromadorea</taxon>
        <taxon>Rhabditida</taxon>
        <taxon>Tylenchina</taxon>
        <taxon>Cephalobomorpha</taxon>
        <taxon>Cephaloboidea</taxon>
        <taxon>Cephalobidae</taxon>
        <taxon>Acrobeloides</taxon>
    </lineage>
</organism>
<protein>
    <submittedName>
        <fullName evidence="4">C2H2-type domain-containing protein</fullName>
    </submittedName>
</protein>
<dbReference type="PROSITE" id="PS00028">
    <property type="entry name" value="ZINC_FINGER_C2H2_1"/>
    <property type="match status" value="2"/>
</dbReference>
<dbReference type="WBParaSite" id="ACRNAN_scaffold5927.g25701.t1">
    <property type="protein sequence ID" value="ACRNAN_scaffold5927.g25701.t1"/>
    <property type="gene ID" value="ACRNAN_scaffold5927.g25701"/>
</dbReference>
<name>A0A914E7S2_9BILA</name>
<dbReference type="AlphaFoldDB" id="A0A914E7S2"/>
<evidence type="ECO:0000313" key="3">
    <source>
        <dbReference type="Proteomes" id="UP000887540"/>
    </source>
</evidence>
<dbReference type="SMART" id="SM00355">
    <property type="entry name" value="ZnF_C2H2"/>
    <property type="match status" value="3"/>
</dbReference>
<proteinExistence type="predicted"/>
<dbReference type="GO" id="GO:0008270">
    <property type="term" value="F:zinc ion binding"/>
    <property type="evidence" value="ECO:0007669"/>
    <property type="project" value="UniProtKB-KW"/>
</dbReference>
<reference evidence="4" key="1">
    <citation type="submission" date="2022-11" db="UniProtKB">
        <authorList>
            <consortium name="WormBaseParasite"/>
        </authorList>
    </citation>
    <scope>IDENTIFICATION</scope>
</reference>
<keyword evidence="1" id="KW-0479">Metal-binding</keyword>
<accession>A0A914E7S2</accession>
<dbReference type="InterPro" id="IPR013087">
    <property type="entry name" value="Znf_C2H2_type"/>
</dbReference>
<keyword evidence="1" id="KW-0862">Zinc</keyword>